<proteinExistence type="predicted"/>
<feature type="chain" id="PRO_5012568836" description="Copper-binding protein MbnP-like domain-containing protein" evidence="1">
    <location>
        <begin position="20"/>
        <end position="225"/>
    </location>
</feature>
<name>A0A1N7LUJ9_9FLAO</name>
<evidence type="ECO:0000259" key="2">
    <source>
        <dbReference type="Pfam" id="PF20243"/>
    </source>
</evidence>
<gene>
    <name evidence="3" type="ORF">SAMN05421785_102511</name>
</gene>
<reference evidence="3 4" key="1">
    <citation type="submission" date="2017-01" db="EMBL/GenBank/DDBJ databases">
        <authorList>
            <person name="Mah S.A."/>
            <person name="Swanson W.J."/>
            <person name="Moy G.W."/>
            <person name="Vacquier V.D."/>
        </authorList>
    </citation>
    <scope>NUCLEOTIDE SEQUENCE [LARGE SCALE GENOMIC DNA]</scope>
    <source>
        <strain evidence="3 4">DSM 18014</strain>
    </source>
</reference>
<feature type="domain" description="Copper-binding protein MbnP-like" evidence="2">
    <location>
        <begin position="26"/>
        <end position="204"/>
    </location>
</feature>
<dbReference type="AlphaFoldDB" id="A0A1N7LUJ9"/>
<feature type="signal peptide" evidence="1">
    <location>
        <begin position="1"/>
        <end position="19"/>
    </location>
</feature>
<dbReference type="OrthoDB" id="1422031at2"/>
<accession>A0A1N7LUJ9</accession>
<protein>
    <recommendedName>
        <fullName evidence="2">Copper-binding protein MbnP-like domain-containing protein</fullName>
    </recommendedName>
</protein>
<evidence type="ECO:0000313" key="4">
    <source>
        <dbReference type="Proteomes" id="UP000185781"/>
    </source>
</evidence>
<sequence length="225" mass="25879">MKKNYFVFIFLASVNFLFSQNIFTGIQFSPVWGSEKLKIEKKYALKDDVISLSKLKFYVSDVCLKKSEKIVYKTPEKSYLIDSENRLKIDFDKNTPDDFDEIQFNIGIDSLTNVSGAMGGDLDPVNGMYWSWQSGYINFKIEGNSEKSGAVHKDFQFHVGRYLKPFETLQTVILPLKRNQNVIFVDILRFLSEIDLSKTHSVMSTGEKAVVLARQFQKIFSTDSK</sequence>
<dbReference type="Proteomes" id="UP000185781">
    <property type="component" value="Unassembled WGS sequence"/>
</dbReference>
<dbReference type="RefSeq" id="WP_076390953.1">
    <property type="nucleotide sequence ID" value="NZ_FTOV01000002.1"/>
</dbReference>
<evidence type="ECO:0000313" key="3">
    <source>
        <dbReference type="EMBL" id="SIS77523.1"/>
    </source>
</evidence>
<keyword evidence="1" id="KW-0732">Signal</keyword>
<dbReference type="Pfam" id="PF20243">
    <property type="entry name" value="MbnP"/>
    <property type="match status" value="1"/>
</dbReference>
<dbReference type="InterPro" id="IPR046863">
    <property type="entry name" value="MbnP-like_dom"/>
</dbReference>
<dbReference type="STRING" id="373672.SAMN05421785_102511"/>
<dbReference type="EMBL" id="FTOV01000002">
    <property type="protein sequence ID" value="SIS77523.1"/>
    <property type="molecule type" value="Genomic_DNA"/>
</dbReference>
<organism evidence="3 4">
    <name type="scientific">Chryseobacterium gambrini</name>
    <dbReference type="NCBI Taxonomy" id="373672"/>
    <lineage>
        <taxon>Bacteria</taxon>
        <taxon>Pseudomonadati</taxon>
        <taxon>Bacteroidota</taxon>
        <taxon>Flavobacteriia</taxon>
        <taxon>Flavobacteriales</taxon>
        <taxon>Weeksellaceae</taxon>
        <taxon>Chryseobacterium group</taxon>
        <taxon>Chryseobacterium</taxon>
    </lineage>
</organism>
<evidence type="ECO:0000256" key="1">
    <source>
        <dbReference type="SAM" id="SignalP"/>
    </source>
</evidence>